<accession>A0A4R8MAX4</accession>
<comment type="caution">
    <text evidence="2">The sequence shown here is derived from an EMBL/GenBank/DDBJ whole genome shotgun (WGS) entry which is preliminary data.</text>
</comment>
<dbReference type="InterPro" id="IPR001296">
    <property type="entry name" value="Glyco_trans_1"/>
</dbReference>
<feature type="domain" description="Glycosyl transferase family 1" evidence="1">
    <location>
        <begin position="191"/>
        <end position="356"/>
    </location>
</feature>
<dbReference type="InterPro" id="IPR050194">
    <property type="entry name" value="Glycosyltransferase_grp1"/>
</dbReference>
<gene>
    <name evidence="2" type="ORF">DFQ06_2284</name>
</gene>
<organism evidence="2 3">
    <name type="scientific">Algibacter lectus</name>
    <dbReference type="NCBI Taxonomy" id="221126"/>
    <lineage>
        <taxon>Bacteria</taxon>
        <taxon>Pseudomonadati</taxon>
        <taxon>Bacteroidota</taxon>
        <taxon>Flavobacteriia</taxon>
        <taxon>Flavobacteriales</taxon>
        <taxon>Flavobacteriaceae</taxon>
        <taxon>Algibacter</taxon>
    </lineage>
</organism>
<protein>
    <submittedName>
        <fullName evidence="2">Glycosyltransferase involved in cell wall biosynthesis</fullName>
    </submittedName>
</protein>
<evidence type="ECO:0000313" key="3">
    <source>
        <dbReference type="Proteomes" id="UP000294824"/>
    </source>
</evidence>
<evidence type="ECO:0000313" key="2">
    <source>
        <dbReference type="EMBL" id="TDY62444.1"/>
    </source>
</evidence>
<dbReference type="SUPFAM" id="SSF53756">
    <property type="entry name" value="UDP-Glycosyltransferase/glycogen phosphorylase"/>
    <property type="match status" value="1"/>
</dbReference>
<dbReference type="Pfam" id="PF00534">
    <property type="entry name" value="Glycos_transf_1"/>
    <property type="match status" value="1"/>
</dbReference>
<dbReference type="AlphaFoldDB" id="A0A4R8MAX4"/>
<proteinExistence type="predicted"/>
<dbReference type="EMBL" id="SORL01000008">
    <property type="protein sequence ID" value="TDY62444.1"/>
    <property type="molecule type" value="Genomic_DNA"/>
</dbReference>
<dbReference type="PANTHER" id="PTHR45947">
    <property type="entry name" value="SULFOQUINOVOSYL TRANSFERASE SQD2"/>
    <property type="match status" value="1"/>
</dbReference>
<dbReference type="CDD" id="cd03801">
    <property type="entry name" value="GT4_PimA-like"/>
    <property type="match status" value="1"/>
</dbReference>
<dbReference type="PANTHER" id="PTHR45947:SF3">
    <property type="entry name" value="SULFOQUINOVOSYL TRANSFERASE SQD2"/>
    <property type="match status" value="1"/>
</dbReference>
<dbReference type="RefSeq" id="WP_133967700.1">
    <property type="nucleotide sequence ID" value="NZ_SORL01000008.1"/>
</dbReference>
<dbReference type="GO" id="GO:0016757">
    <property type="term" value="F:glycosyltransferase activity"/>
    <property type="evidence" value="ECO:0007669"/>
    <property type="project" value="InterPro"/>
</dbReference>
<evidence type="ECO:0000259" key="1">
    <source>
        <dbReference type="Pfam" id="PF00534"/>
    </source>
</evidence>
<name>A0A4R8MAX4_9FLAO</name>
<keyword evidence="3" id="KW-1185">Reference proteome</keyword>
<sequence length="384" mass="43980">MKKEILYIHHAGELGGAPKSLSILLNGLDRKTYNATVFMLIDGPAKRLFDNGYNDVIVSEKRLFAFHGTTVSSMSFRLFVKNILYVIPNAIAAYKIISKTKPDIVHLNTTCLFIYAFISKVFFKDIKVVSHVREPLLNNFFGNILKRFNNKYCDFFIPINDFESLPFKNSKHQVVKNSIDTNLYSYNEQIRNNERKELGFNDEDFVIGYFARFNIENGIEDILKIAQALYGLKASVKIIIYGFEPELLPKEIVGIANKMPENVILKGMVSNVNDKMQMIDLLLSPFKEPHFSRSIIEAQSLSIPVLVSNVESQNTLLLNNKTGYLYDFGNVEYAVDKILYLKSNQDVLNQMKKDARTYALDMFCENNNNKKIHEIYDGLLALSK</sequence>
<keyword evidence="2" id="KW-0808">Transferase</keyword>
<dbReference type="Gene3D" id="3.40.50.2000">
    <property type="entry name" value="Glycogen Phosphorylase B"/>
    <property type="match status" value="2"/>
</dbReference>
<dbReference type="Proteomes" id="UP000294824">
    <property type="component" value="Unassembled WGS sequence"/>
</dbReference>
<reference evidence="2 3" key="1">
    <citation type="submission" date="2019-03" db="EMBL/GenBank/DDBJ databases">
        <title>Genomic Encyclopedia of Type Strains, Phase III (KMG-III): the genomes of soil and plant-associated and newly described type strains.</title>
        <authorList>
            <person name="Whitman W."/>
        </authorList>
    </citation>
    <scope>NUCLEOTIDE SEQUENCE [LARGE SCALE GENOMIC DNA]</scope>
    <source>
        <strain evidence="2 3">CECT 8301</strain>
    </source>
</reference>